<comment type="similarity">
    <text evidence="1">Belongs to the PrpD family.</text>
</comment>
<comment type="caution">
    <text evidence="4">The sequence shown here is derived from an EMBL/GenBank/DDBJ whole genome shotgun (WGS) entry which is preliminary data.</text>
</comment>
<evidence type="ECO:0000313" key="4">
    <source>
        <dbReference type="EMBL" id="HJC65707.1"/>
    </source>
</evidence>
<dbReference type="InterPro" id="IPR036148">
    <property type="entry name" value="MmgE/PrpD_sf"/>
</dbReference>
<name>A0A9D2PR50_9FIRM</name>
<accession>A0A9D2PR50</accession>
<dbReference type="InterPro" id="IPR045336">
    <property type="entry name" value="MmgE_PrpD_N"/>
</dbReference>
<proteinExistence type="inferred from homology"/>
<dbReference type="Proteomes" id="UP000823863">
    <property type="component" value="Unassembled WGS sequence"/>
</dbReference>
<protein>
    <submittedName>
        <fullName evidence="4">MmgE/PrpD family protein</fullName>
    </submittedName>
</protein>
<dbReference type="InterPro" id="IPR045337">
    <property type="entry name" value="MmgE_PrpD_C"/>
</dbReference>
<dbReference type="InterPro" id="IPR042183">
    <property type="entry name" value="MmgE/PrpD_sf_1"/>
</dbReference>
<organism evidence="4 5">
    <name type="scientific">Candidatus Enterocloster excrementigallinarum</name>
    <dbReference type="NCBI Taxonomy" id="2838558"/>
    <lineage>
        <taxon>Bacteria</taxon>
        <taxon>Bacillati</taxon>
        <taxon>Bacillota</taxon>
        <taxon>Clostridia</taxon>
        <taxon>Lachnospirales</taxon>
        <taxon>Lachnospiraceae</taxon>
        <taxon>Enterocloster</taxon>
    </lineage>
</organism>
<dbReference type="Pfam" id="PF03972">
    <property type="entry name" value="MmgE_PrpD_N"/>
    <property type="match status" value="1"/>
</dbReference>
<reference evidence="4" key="2">
    <citation type="submission" date="2021-04" db="EMBL/GenBank/DDBJ databases">
        <authorList>
            <person name="Gilroy R."/>
        </authorList>
    </citation>
    <scope>NUCLEOTIDE SEQUENCE</scope>
    <source>
        <strain evidence="4">CHK198-12963</strain>
    </source>
</reference>
<reference evidence="4" key="1">
    <citation type="journal article" date="2021" name="PeerJ">
        <title>Extensive microbial diversity within the chicken gut microbiome revealed by metagenomics and culture.</title>
        <authorList>
            <person name="Gilroy R."/>
            <person name="Ravi A."/>
            <person name="Getino M."/>
            <person name="Pursley I."/>
            <person name="Horton D.L."/>
            <person name="Alikhan N.F."/>
            <person name="Baker D."/>
            <person name="Gharbi K."/>
            <person name="Hall N."/>
            <person name="Watson M."/>
            <person name="Adriaenssens E.M."/>
            <person name="Foster-Nyarko E."/>
            <person name="Jarju S."/>
            <person name="Secka A."/>
            <person name="Antonio M."/>
            <person name="Oren A."/>
            <person name="Chaudhuri R.R."/>
            <person name="La Ragione R."/>
            <person name="Hildebrand F."/>
            <person name="Pallen M.J."/>
        </authorList>
    </citation>
    <scope>NUCLEOTIDE SEQUENCE</scope>
    <source>
        <strain evidence="4">CHK198-12963</strain>
    </source>
</reference>
<dbReference type="GO" id="GO:0016829">
    <property type="term" value="F:lyase activity"/>
    <property type="evidence" value="ECO:0007669"/>
    <property type="project" value="InterPro"/>
</dbReference>
<feature type="domain" description="MmgE/PrpD N-terminal" evidence="2">
    <location>
        <begin position="6"/>
        <end position="249"/>
    </location>
</feature>
<dbReference type="Gene3D" id="3.30.1330.120">
    <property type="entry name" value="2-methylcitrate dehydratase PrpD"/>
    <property type="match status" value="1"/>
</dbReference>
<dbReference type="PANTHER" id="PTHR16943">
    <property type="entry name" value="2-METHYLCITRATE DEHYDRATASE-RELATED"/>
    <property type="match status" value="1"/>
</dbReference>
<dbReference type="InterPro" id="IPR042188">
    <property type="entry name" value="MmgE/PrpD_sf_2"/>
</dbReference>
<dbReference type="AlphaFoldDB" id="A0A9D2PR50"/>
<dbReference type="PANTHER" id="PTHR16943:SF8">
    <property type="entry name" value="2-METHYLCITRATE DEHYDRATASE"/>
    <property type="match status" value="1"/>
</dbReference>
<dbReference type="Pfam" id="PF19305">
    <property type="entry name" value="MmgE_PrpD_C"/>
    <property type="match status" value="1"/>
</dbReference>
<gene>
    <name evidence="4" type="ORF">H9931_03155</name>
</gene>
<evidence type="ECO:0000259" key="2">
    <source>
        <dbReference type="Pfam" id="PF03972"/>
    </source>
</evidence>
<dbReference type="SUPFAM" id="SSF103378">
    <property type="entry name" value="2-methylcitrate dehydratase PrpD"/>
    <property type="match status" value="1"/>
</dbReference>
<dbReference type="EMBL" id="DWWB01000013">
    <property type="protein sequence ID" value="HJC65707.1"/>
    <property type="molecule type" value="Genomic_DNA"/>
</dbReference>
<dbReference type="InterPro" id="IPR005656">
    <property type="entry name" value="MmgE_PrpD"/>
</dbReference>
<evidence type="ECO:0000313" key="5">
    <source>
        <dbReference type="Proteomes" id="UP000823863"/>
    </source>
</evidence>
<feature type="domain" description="MmgE/PrpD C-terminal" evidence="3">
    <location>
        <begin position="272"/>
        <end position="429"/>
    </location>
</feature>
<evidence type="ECO:0000256" key="1">
    <source>
        <dbReference type="ARBA" id="ARBA00006174"/>
    </source>
</evidence>
<evidence type="ECO:0000259" key="3">
    <source>
        <dbReference type="Pfam" id="PF19305"/>
    </source>
</evidence>
<dbReference type="Gene3D" id="1.10.4100.10">
    <property type="entry name" value="2-methylcitrate dehydratase PrpD"/>
    <property type="match status" value="1"/>
</dbReference>
<sequence length="454" mass="49327">MKQLKELAEFIEKFCLEDAGEEVLKAAKYCILDTVGQALGARDNTMLKDIEGVYQSYDGENCGKQVSLWGSGKQAPLRRAVFLNGMMGHILELDDVHTNSKTHIGTVVIPAAWGMAEYLGKSGKELLEAVICGYEVMARIGMGFGVSSHRNKGWHATGTAGSFGAAAACGKLLGFSADQIMGAFGLAGTQAGSTWAFLSDGATNKILHPGRATVNGLESCLLVLGGMRGSFHILDAEDGGIFPMMSDEYDYSLVSAGLGQIYEIQKMDKKPYPCCRSTHCAIDAGIKLREKEQIHWEDIEKVEVKTYLVGLKQCGLSESSLEPKLPTEAKFSTPYTSACALMYGAVGLKDFEPESIARGEVRTLMRKIKVVEDARFTEQYPSHWGCRMDVFLKDGTVVGEEIGDASGSVDSPLTDRQILAKIRSCCSGYDAGWLEDVFTQILNLENVYKLPVLA</sequence>